<feature type="repeat" description="ANK" evidence="7">
    <location>
        <begin position="131"/>
        <end position="157"/>
    </location>
</feature>
<gene>
    <name evidence="10" type="ORF">AXG93_3083s1210</name>
</gene>
<evidence type="ECO:0000256" key="2">
    <source>
        <dbReference type="ARBA" id="ARBA00022692"/>
    </source>
</evidence>
<keyword evidence="5 7" id="KW-0040">ANK repeat</keyword>
<protein>
    <recommendedName>
        <fullName evidence="9">AMMECR1 domain-containing protein</fullName>
    </recommendedName>
</protein>
<comment type="subcellular location">
    <subcellularLocation>
        <location evidence="1">Membrane</location>
        <topology evidence="1">Multi-pass membrane protein</topology>
    </subcellularLocation>
</comment>
<dbReference type="InterPro" id="IPR002733">
    <property type="entry name" value="AMMECR1_domain"/>
</dbReference>
<dbReference type="EMBL" id="LVLJ01002673">
    <property type="protein sequence ID" value="OAE24243.1"/>
    <property type="molecule type" value="Genomic_DNA"/>
</dbReference>
<evidence type="ECO:0000256" key="3">
    <source>
        <dbReference type="ARBA" id="ARBA00022737"/>
    </source>
</evidence>
<dbReference type="SMART" id="SM00248">
    <property type="entry name" value="ANK"/>
    <property type="match status" value="5"/>
</dbReference>
<evidence type="ECO:0000256" key="8">
    <source>
        <dbReference type="SAM" id="Phobius"/>
    </source>
</evidence>
<keyword evidence="6 8" id="KW-0472">Membrane</keyword>
<dbReference type="PANTHER" id="PTHR24186:SF38">
    <property type="entry name" value="ANKYRIN REPEAT FAMILY PROTEIN"/>
    <property type="match status" value="1"/>
</dbReference>
<feature type="transmembrane region" description="Helical" evidence="8">
    <location>
        <begin position="497"/>
        <end position="520"/>
    </location>
</feature>
<evidence type="ECO:0000256" key="6">
    <source>
        <dbReference type="ARBA" id="ARBA00023136"/>
    </source>
</evidence>
<dbReference type="PROSITE" id="PS51112">
    <property type="entry name" value="AMMECR1"/>
    <property type="match status" value="1"/>
</dbReference>
<dbReference type="PROSITE" id="PS50297">
    <property type="entry name" value="ANK_REP_REGION"/>
    <property type="match status" value="1"/>
</dbReference>
<dbReference type="AlphaFoldDB" id="A0A176VUZ7"/>
<evidence type="ECO:0000256" key="7">
    <source>
        <dbReference type="PROSITE-ProRule" id="PRU00023"/>
    </source>
</evidence>
<evidence type="ECO:0000313" key="10">
    <source>
        <dbReference type="EMBL" id="OAE24243.1"/>
    </source>
</evidence>
<dbReference type="GO" id="GO:0005886">
    <property type="term" value="C:plasma membrane"/>
    <property type="evidence" value="ECO:0007669"/>
    <property type="project" value="TreeGrafter"/>
</dbReference>
<dbReference type="Gene3D" id="1.25.40.20">
    <property type="entry name" value="Ankyrin repeat-containing domain"/>
    <property type="match status" value="1"/>
</dbReference>
<dbReference type="Proteomes" id="UP000077202">
    <property type="component" value="Unassembled WGS sequence"/>
</dbReference>
<dbReference type="InterPro" id="IPR036770">
    <property type="entry name" value="Ankyrin_rpt-contain_sf"/>
</dbReference>
<dbReference type="InterPro" id="IPR026961">
    <property type="entry name" value="PGG_dom"/>
</dbReference>
<dbReference type="PANTHER" id="PTHR24186">
    <property type="entry name" value="PROTEIN PHOSPHATASE 1 REGULATORY SUBUNIT"/>
    <property type="match status" value="1"/>
</dbReference>
<evidence type="ECO:0000256" key="4">
    <source>
        <dbReference type="ARBA" id="ARBA00022989"/>
    </source>
</evidence>
<evidence type="ECO:0000256" key="1">
    <source>
        <dbReference type="ARBA" id="ARBA00004141"/>
    </source>
</evidence>
<accession>A0A176VUZ7</accession>
<organism evidence="10 11">
    <name type="scientific">Marchantia polymorpha subsp. ruderalis</name>
    <dbReference type="NCBI Taxonomy" id="1480154"/>
    <lineage>
        <taxon>Eukaryota</taxon>
        <taxon>Viridiplantae</taxon>
        <taxon>Streptophyta</taxon>
        <taxon>Embryophyta</taxon>
        <taxon>Marchantiophyta</taxon>
        <taxon>Marchantiopsida</taxon>
        <taxon>Marchantiidae</taxon>
        <taxon>Marchantiales</taxon>
        <taxon>Marchantiaceae</taxon>
        <taxon>Marchantia</taxon>
    </lineage>
</organism>
<dbReference type="Pfam" id="PF13962">
    <property type="entry name" value="PGG"/>
    <property type="match status" value="1"/>
</dbReference>
<evidence type="ECO:0000259" key="9">
    <source>
        <dbReference type="PROSITE" id="PS51112"/>
    </source>
</evidence>
<feature type="transmembrane region" description="Helical" evidence="8">
    <location>
        <begin position="401"/>
        <end position="421"/>
    </location>
</feature>
<name>A0A176VUZ7_MARPO</name>
<proteinExistence type="predicted"/>
<sequence>MPGRVGNRTHFAEVEKSGADVHKIDSRGVSNVTGADIDPHWAELFRYLIAYKKHYLNDCASAAASAEKKCLDLLLRDAIASQASQFQCGKIPVDQWEQGVLIACWMGIREFVKFLMMLSKERVWETRDLETGYTALHVAVFRNFPKIVKELLPKGLEDVSHEFVFAKTRKNGWTALHLAAAQGGWKQVETLIGACKKAILPDTSWGGSQKVPVFRILYDNFLKTPLHYAVLSFEKDVLPQMSDCTKAKPKINYAKVVEQLLSWKVVDANAVDDFLLTPTHLTCIRGKEDVAKLLTLDFKECTKPGKTYFNPDAAVLFTQDWFSRTPLHWALDGQRVDTLPLVFHPIAMRTSDYADRSPLQIALESADTSCVQFLFGDLDAKTSTQEVENALHRDRQEYVDASNTILVGATLIASVTFGGWLQPPMGWTTGDSTDSFANHAAVDEDTGVYTFGIFNTLAFFFAISSMLVAAGAALPIRDVADIGSAVRRSRRWLIPTWALFITSVVFVLMAFSAAGMAALPPLSEKYSYLFATGLLGLLICLIVAGKMMSNSLHQYAWWVLMQMKFWSIVSYVHGSEKKPKHLQKLHARWARKFVPERQRVIPRTFLLMYILTLFEDTLLTNATLQGISSLHTVFRSYAREIIRKYSETADMEQAGRLGVISRNVFGKSDSQSSDCLNLILTNYMEAKQAMILHSIVDVGAEIMGKKYLRSVWKGAGTVEQAVKKMCDCERDELILDFQGKKRVAYSSGPLNSLLSISDSSLEDMLKADDPVDRLRGILKEKEKESSFKVLDEVDKSSSKTKSRAVGAVYKVNGARMLQREKPKREKWLLNGIPFPPNPLHLRGSYRGD</sequence>
<comment type="caution">
    <text evidence="10">The sequence shown here is derived from an EMBL/GenBank/DDBJ whole genome shotgun (WGS) entry which is preliminary data.</text>
</comment>
<evidence type="ECO:0000313" key="11">
    <source>
        <dbReference type="Proteomes" id="UP000077202"/>
    </source>
</evidence>
<feature type="domain" description="AMMECR1" evidence="9">
    <location>
        <begin position="60"/>
        <end position="232"/>
    </location>
</feature>
<keyword evidence="2 8" id="KW-0812">Transmembrane</keyword>
<dbReference type="Pfam" id="PF12796">
    <property type="entry name" value="Ank_2"/>
    <property type="match status" value="1"/>
</dbReference>
<evidence type="ECO:0000256" key="5">
    <source>
        <dbReference type="ARBA" id="ARBA00023043"/>
    </source>
</evidence>
<dbReference type="SUPFAM" id="SSF48403">
    <property type="entry name" value="Ankyrin repeat"/>
    <property type="match status" value="1"/>
</dbReference>
<feature type="transmembrane region" description="Helical" evidence="8">
    <location>
        <begin position="526"/>
        <end position="544"/>
    </location>
</feature>
<dbReference type="InterPro" id="IPR002110">
    <property type="entry name" value="Ankyrin_rpt"/>
</dbReference>
<feature type="transmembrane region" description="Helical" evidence="8">
    <location>
        <begin position="453"/>
        <end position="476"/>
    </location>
</feature>
<dbReference type="PROSITE" id="PS50088">
    <property type="entry name" value="ANK_REPEAT"/>
    <property type="match status" value="1"/>
</dbReference>
<keyword evidence="3" id="KW-0677">Repeat</keyword>
<reference evidence="10" key="1">
    <citation type="submission" date="2016-03" db="EMBL/GenBank/DDBJ databases">
        <title>Mechanisms controlling the formation of the plant cell surface in tip-growing cells are functionally conserved among land plants.</title>
        <authorList>
            <person name="Honkanen S."/>
            <person name="Jones V.A."/>
            <person name="Morieri G."/>
            <person name="Champion C."/>
            <person name="Hetherington A.J."/>
            <person name="Kelly S."/>
            <person name="Saint-Marcoux D."/>
            <person name="Proust H."/>
            <person name="Prescott H."/>
            <person name="Dolan L."/>
        </authorList>
    </citation>
    <scope>NUCLEOTIDE SEQUENCE [LARGE SCALE GENOMIC DNA]</scope>
    <source>
        <tissue evidence="10">Whole gametophyte</tissue>
    </source>
</reference>
<keyword evidence="4 8" id="KW-1133">Transmembrane helix</keyword>
<keyword evidence="11" id="KW-1185">Reference proteome</keyword>